<dbReference type="Proteomes" id="UP000191933">
    <property type="component" value="Unassembled WGS sequence"/>
</dbReference>
<sequence>MKHKMTTGPSGGSKINGRPLKRFGAAILIGCLIGFVASAGHASAEDRALKLYFGHTGERAVITYKRNGVFDQAGLNQLNHFLRDWRAD</sequence>
<gene>
    <name evidence="1" type="ORF">AGR2A_pa40102</name>
</gene>
<reference evidence="1 2" key="1">
    <citation type="submission" date="2016-01" db="EMBL/GenBank/DDBJ databases">
        <authorList>
            <person name="Regsiter A."/>
            <person name="william w."/>
        </authorList>
    </citation>
    <scope>NUCLEOTIDE SEQUENCE [LARGE SCALE GENOMIC DNA]</scope>
    <source>
        <strain evidence="1 2">CFBP 5494</strain>
    </source>
</reference>
<evidence type="ECO:0000313" key="2">
    <source>
        <dbReference type="Proteomes" id="UP000191933"/>
    </source>
</evidence>
<accession>A0A9W5F2R4</accession>
<organism evidence="1 2">
    <name type="scientific">Agrobacterium genomosp. 2 str. CFBP 5494</name>
    <dbReference type="NCBI Taxonomy" id="1183436"/>
    <lineage>
        <taxon>Bacteria</taxon>
        <taxon>Pseudomonadati</taxon>
        <taxon>Pseudomonadota</taxon>
        <taxon>Alphaproteobacteria</taxon>
        <taxon>Hyphomicrobiales</taxon>
        <taxon>Rhizobiaceae</taxon>
        <taxon>Rhizobium/Agrobacterium group</taxon>
        <taxon>Agrobacterium</taxon>
        <taxon>Agrobacterium tumefaciens complex</taxon>
    </lineage>
</organism>
<dbReference type="AlphaFoldDB" id="A0A9W5F2R4"/>
<dbReference type="InterPro" id="IPR010275">
    <property type="entry name" value="MepK"/>
</dbReference>
<evidence type="ECO:0008006" key="3">
    <source>
        <dbReference type="Google" id="ProtNLM"/>
    </source>
</evidence>
<dbReference type="EMBL" id="FBVY01000042">
    <property type="protein sequence ID" value="CUX02174.1"/>
    <property type="molecule type" value="Genomic_DNA"/>
</dbReference>
<evidence type="ECO:0000313" key="1">
    <source>
        <dbReference type="EMBL" id="CUX02174.1"/>
    </source>
</evidence>
<protein>
    <recommendedName>
        <fullName evidence="3">DUF882 domain-containing protein</fullName>
    </recommendedName>
</protein>
<dbReference type="Pfam" id="PF05951">
    <property type="entry name" value="Peptidase_M15_2"/>
    <property type="match status" value="1"/>
</dbReference>
<name>A0A9W5F2R4_9HYPH</name>
<comment type="caution">
    <text evidence="1">The sequence shown here is derived from an EMBL/GenBank/DDBJ whole genome shotgun (WGS) entry which is preliminary data.</text>
</comment>
<proteinExistence type="predicted"/>
<keyword evidence="2" id="KW-1185">Reference proteome</keyword>